<dbReference type="CDD" id="cd00052">
    <property type="entry name" value="EH"/>
    <property type="match status" value="1"/>
</dbReference>
<evidence type="ECO:0008006" key="13">
    <source>
        <dbReference type="Google" id="ProtNLM"/>
    </source>
</evidence>
<evidence type="ECO:0000259" key="9">
    <source>
        <dbReference type="PROSITE" id="PS50031"/>
    </source>
</evidence>
<comment type="subcellular location">
    <subcellularLocation>
        <location evidence="1">Cell membrane</location>
        <topology evidence="1">Peripheral membrane protein</topology>
        <orientation evidence="1">Cytoplasmic side</orientation>
    </subcellularLocation>
    <subcellularLocation>
        <location evidence="2">Endosome membrane</location>
        <topology evidence="2">Peripheral membrane protein</topology>
    </subcellularLocation>
</comment>
<dbReference type="EMBL" id="GIBP01002170">
    <property type="protein sequence ID" value="NDV31139.1"/>
    <property type="molecule type" value="Transcribed_RNA"/>
</dbReference>
<dbReference type="Pfam" id="PF18150">
    <property type="entry name" value="DUF5600"/>
    <property type="match status" value="1"/>
</dbReference>
<keyword evidence="7" id="KW-0106">Calcium</keyword>
<evidence type="ECO:0000259" key="10">
    <source>
        <dbReference type="PROSITE" id="PS50222"/>
    </source>
</evidence>
<evidence type="ECO:0000256" key="3">
    <source>
        <dbReference type="ARBA" id="ARBA00022475"/>
    </source>
</evidence>
<sequence>MKEIYGKKMLEIERRYRFEDFHAPVMRGCDFDAKPMVLLLGQYSVGKTSFIEYILKRQFPGERVGPEPTTDRFIAVMYDKEDQIIPGNALSVDIEKPFHGLNAFGNGFLTKFEGSLCNAEILERITFVDTPGILSGEKQRLGRSYDFAEVTQWFVQRSDMILLLFDAHKLDISDEFKSAIELLKGNEDKVRVILNKADGISTQQLMRVYGALMWSLGKVVKTPEVLRVYIGSFWDQPYQNDEFRKFFELEQRDLISDLLQLPRNSSVRKINELVKRARLVRTHMYIMAHLKSKMPVLIGKETAQKELIKGLLNEFKEIERIKKIPLGDFPDVAAMQQRLALNMDFSTFQPESERLTKTIEQVLQIDLPQLMKLVQPPKSEDPKSTNPFADSGWDVKADAKAAYDQIFHSLGPKNGKISGNVARETLVNTGIETTLLRKIWELSDFEKDGQLDAEEFALALHLTEEVKMGRKVPDVLPASLVPPSKRKLFKK</sequence>
<dbReference type="InterPro" id="IPR002048">
    <property type="entry name" value="EF_hand_dom"/>
</dbReference>
<dbReference type="Pfam" id="PF16880">
    <property type="entry name" value="EHD_N"/>
    <property type="match status" value="1"/>
</dbReference>
<keyword evidence="5" id="KW-0547">Nucleotide-binding</keyword>
<dbReference type="GO" id="GO:0006897">
    <property type="term" value="P:endocytosis"/>
    <property type="evidence" value="ECO:0007669"/>
    <property type="project" value="TreeGrafter"/>
</dbReference>
<dbReference type="FunFam" id="3.40.50.300:FF:000147">
    <property type="entry name" value="EH domain-containing protein 1"/>
    <property type="match status" value="1"/>
</dbReference>
<dbReference type="InterPro" id="IPR011992">
    <property type="entry name" value="EF-hand-dom_pair"/>
</dbReference>
<dbReference type="InterPro" id="IPR027417">
    <property type="entry name" value="P-loop_NTPase"/>
</dbReference>
<evidence type="ECO:0000256" key="1">
    <source>
        <dbReference type="ARBA" id="ARBA00004413"/>
    </source>
</evidence>
<dbReference type="InterPro" id="IPR000261">
    <property type="entry name" value="EH_dom"/>
</dbReference>
<keyword evidence="3" id="KW-1003">Cell membrane</keyword>
<reference evidence="12" key="1">
    <citation type="journal article" date="2020" name="J. Eukaryot. Microbiol.">
        <title>De novo Sequencing, Assembly and Annotation of the Transcriptome for the Free-Living Testate Amoeba Arcella intermedia.</title>
        <authorList>
            <person name="Ribeiro G.M."/>
            <person name="Porfirio-Sousa A.L."/>
            <person name="Maurer-Alcala X.X."/>
            <person name="Katz L.A."/>
            <person name="Lahr D.J.G."/>
        </authorList>
    </citation>
    <scope>NUCLEOTIDE SEQUENCE</scope>
</reference>
<dbReference type="Gene3D" id="1.10.238.10">
    <property type="entry name" value="EF-hand"/>
    <property type="match status" value="1"/>
</dbReference>
<keyword evidence="6" id="KW-0967">Endosome</keyword>
<feature type="domain" description="EF-hand" evidence="10">
    <location>
        <begin position="431"/>
        <end position="466"/>
    </location>
</feature>
<dbReference type="Pfam" id="PF12763">
    <property type="entry name" value="EH"/>
    <property type="match status" value="1"/>
</dbReference>
<dbReference type="Pfam" id="PF00350">
    <property type="entry name" value="Dynamin_N"/>
    <property type="match status" value="1"/>
</dbReference>
<dbReference type="GO" id="GO:0005886">
    <property type="term" value="C:plasma membrane"/>
    <property type="evidence" value="ECO:0007669"/>
    <property type="project" value="UniProtKB-SubCell"/>
</dbReference>
<feature type="domain" description="Dynamin-type G" evidence="11">
    <location>
        <begin position="31"/>
        <end position="275"/>
    </location>
</feature>
<dbReference type="SMART" id="SM00027">
    <property type="entry name" value="EH"/>
    <property type="match status" value="1"/>
</dbReference>
<dbReference type="InterPro" id="IPR040990">
    <property type="entry name" value="DUF5600"/>
</dbReference>
<evidence type="ECO:0000259" key="11">
    <source>
        <dbReference type="PROSITE" id="PS51718"/>
    </source>
</evidence>
<feature type="domain" description="EH" evidence="9">
    <location>
        <begin position="399"/>
        <end position="487"/>
    </location>
</feature>
<dbReference type="Gene3D" id="1.10.268.20">
    <property type="match status" value="1"/>
</dbReference>
<keyword evidence="4" id="KW-0479">Metal-binding</keyword>
<evidence type="ECO:0000256" key="5">
    <source>
        <dbReference type="ARBA" id="ARBA00022741"/>
    </source>
</evidence>
<evidence type="ECO:0000256" key="2">
    <source>
        <dbReference type="ARBA" id="ARBA00004481"/>
    </source>
</evidence>
<dbReference type="GO" id="GO:0016197">
    <property type="term" value="P:endosomal transport"/>
    <property type="evidence" value="ECO:0007669"/>
    <property type="project" value="TreeGrafter"/>
</dbReference>
<dbReference type="SUPFAM" id="SSF52540">
    <property type="entry name" value="P-loop containing nucleoside triphosphate hydrolases"/>
    <property type="match status" value="1"/>
</dbReference>
<dbReference type="InterPro" id="IPR045063">
    <property type="entry name" value="Dynamin_N"/>
</dbReference>
<dbReference type="InterPro" id="IPR031692">
    <property type="entry name" value="EHD_N"/>
</dbReference>
<dbReference type="PROSITE" id="PS50031">
    <property type="entry name" value="EH"/>
    <property type="match status" value="1"/>
</dbReference>
<evidence type="ECO:0000313" key="12">
    <source>
        <dbReference type="EMBL" id="NDV31139.1"/>
    </source>
</evidence>
<evidence type="ECO:0000256" key="6">
    <source>
        <dbReference type="ARBA" id="ARBA00022753"/>
    </source>
</evidence>
<evidence type="ECO:0000256" key="7">
    <source>
        <dbReference type="ARBA" id="ARBA00022837"/>
    </source>
</evidence>
<dbReference type="PROSITE" id="PS51718">
    <property type="entry name" value="G_DYNAMIN_2"/>
    <property type="match status" value="1"/>
</dbReference>
<keyword evidence="8" id="KW-0472">Membrane</keyword>
<dbReference type="GO" id="GO:0005509">
    <property type="term" value="F:calcium ion binding"/>
    <property type="evidence" value="ECO:0007669"/>
    <property type="project" value="InterPro"/>
</dbReference>
<dbReference type="GO" id="GO:0055038">
    <property type="term" value="C:recycling endosome membrane"/>
    <property type="evidence" value="ECO:0007669"/>
    <property type="project" value="UniProtKB-SubCell"/>
</dbReference>
<name>A0A6B2L2G6_9EUKA</name>
<dbReference type="PROSITE" id="PS50222">
    <property type="entry name" value="EF_HAND_2"/>
    <property type="match status" value="1"/>
</dbReference>
<dbReference type="SUPFAM" id="SSF47473">
    <property type="entry name" value="EF-hand"/>
    <property type="match status" value="1"/>
</dbReference>
<protein>
    <recommendedName>
        <fullName evidence="13">EF-hand domain-containing protein</fullName>
    </recommendedName>
</protein>
<accession>A0A6B2L2G6</accession>
<evidence type="ECO:0000256" key="8">
    <source>
        <dbReference type="ARBA" id="ARBA00023136"/>
    </source>
</evidence>
<dbReference type="AlphaFoldDB" id="A0A6B2L2G6"/>
<dbReference type="InterPro" id="IPR030381">
    <property type="entry name" value="G_DYNAMIN_dom"/>
</dbReference>
<dbReference type="GO" id="GO:0005525">
    <property type="term" value="F:GTP binding"/>
    <property type="evidence" value="ECO:0007669"/>
    <property type="project" value="InterPro"/>
</dbReference>
<organism evidence="12">
    <name type="scientific">Arcella intermedia</name>
    <dbReference type="NCBI Taxonomy" id="1963864"/>
    <lineage>
        <taxon>Eukaryota</taxon>
        <taxon>Amoebozoa</taxon>
        <taxon>Tubulinea</taxon>
        <taxon>Elardia</taxon>
        <taxon>Arcellinida</taxon>
        <taxon>Sphaerothecina</taxon>
        <taxon>Arcellidae</taxon>
        <taxon>Arcella</taxon>
    </lineage>
</organism>
<dbReference type="PANTHER" id="PTHR11216:SF31">
    <property type="entry name" value="AT21416P"/>
    <property type="match status" value="1"/>
</dbReference>
<proteinExistence type="predicted"/>
<dbReference type="Gene3D" id="3.40.50.300">
    <property type="entry name" value="P-loop containing nucleotide triphosphate hydrolases"/>
    <property type="match status" value="1"/>
</dbReference>
<dbReference type="PANTHER" id="PTHR11216">
    <property type="entry name" value="EH DOMAIN"/>
    <property type="match status" value="1"/>
</dbReference>
<dbReference type="CDD" id="cd09913">
    <property type="entry name" value="EHD"/>
    <property type="match status" value="1"/>
</dbReference>
<evidence type="ECO:0000256" key="4">
    <source>
        <dbReference type="ARBA" id="ARBA00022723"/>
    </source>
</evidence>